<keyword evidence="8" id="KW-0732">Signal</keyword>
<feature type="domain" description="Polypeptide-transport-associated ShlB-type" evidence="10">
    <location>
        <begin position="109"/>
        <end position="158"/>
    </location>
</feature>
<evidence type="ECO:0000256" key="7">
    <source>
        <dbReference type="ARBA" id="ARBA00023237"/>
    </source>
</evidence>
<keyword evidence="3" id="KW-1134">Transmembrane beta strand</keyword>
<evidence type="ECO:0000259" key="9">
    <source>
        <dbReference type="Pfam" id="PF03865"/>
    </source>
</evidence>
<evidence type="ECO:0000256" key="2">
    <source>
        <dbReference type="ARBA" id="ARBA00009055"/>
    </source>
</evidence>
<sequence length="577" mass="65526">MHNRLTLSLIVSFFPLTGIAAQSVVHADQQFQRQQLEQQQKFEQLTETPAVRLSTEHLTVNDTNTAISNTPCFPIQHIDVIDYDAQPSSTKPEISPSRFSTLLKNSTTLPICLTEQILNQLLTQWQNKLIDRGFITTRVLVQPQDLRQGKLTVTVVLGRISRLQLQDQSEFPKATNATIWFAMPMKQGDLLNLRDLETGLENLRRNSSVKANIELFAHPEQIGGTDVVIAFQQGNPFSFTLSLDDAGSKATGRFQASAALSAENLFSWNDLLYGSVTRSIKTNNDDNKEDHGSQNLSFYYALPWKNWLFTLSHSTFNYHQTIPGAFEKIEFSGKSIQWQANLSRLLYRDAQRKTTLTAGFWSRRSFNYVDGDELAIQRRRMAGWQAHLNHTEYLGNAIWQFQLGYKQGTGADRALAAPEELFNEGTSRPKIFNAKIQFTYPFMLGKQPWQLHSEWQAQWNKTPLIQQDKFSIGGRYTVRGFDGELTLSGERGWFWRNELAWNIANRGHQLYFALDHGRVDGRSTEDLLGKQLTGGAIGLKGNLFGFNYDVFAGAPINKPQGFQTSRITTGFNLSYQF</sequence>
<gene>
    <name evidence="12" type="ORF">QS62_00010</name>
</gene>
<dbReference type="OrthoDB" id="290122at2"/>
<evidence type="ECO:0000313" key="12">
    <source>
        <dbReference type="EMBL" id="OBW96367.1"/>
    </source>
</evidence>
<feature type="chain" id="PRO_5008358972" evidence="8">
    <location>
        <begin position="21"/>
        <end position="577"/>
    </location>
</feature>
<dbReference type="PATRIC" id="fig|505341.3.peg.2"/>
<dbReference type="InterPro" id="IPR005565">
    <property type="entry name" value="Hemolysn_activator_HlyB_C"/>
</dbReference>
<dbReference type="InterPro" id="IPR013686">
    <property type="entry name" value="Polypept-transport_assoc_ShlB"/>
</dbReference>
<comment type="similarity">
    <text evidence="2">Belongs to the TPS (TC 1.B.20) family.</text>
</comment>
<evidence type="ECO:0000256" key="1">
    <source>
        <dbReference type="ARBA" id="ARBA00004442"/>
    </source>
</evidence>
<dbReference type="FunFam" id="2.40.160.50:FF:000009">
    <property type="entry name" value="Putative hemolysin activator protein"/>
    <property type="match status" value="1"/>
</dbReference>
<dbReference type="RefSeq" id="WP_066103967.1">
    <property type="nucleotide sequence ID" value="NZ_JTJL01000001.1"/>
</dbReference>
<dbReference type="AlphaFoldDB" id="A0A1A7P1Q0"/>
<keyword evidence="5" id="KW-0406">Ion transport</keyword>
<keyword evidence="7" id="KW-0998">Cell outer membrane</keyword>
<dbReference type="GO" id="GO:0008320">
    <property type="term" value="F:protein transmembrane transporter activity"/>
    <property type="evidence" value="ECO:0007669"/>
    <property type="project" value="TreeGrafter"/>
</dbReference>
<dbReference type="EMBL" id="JTJL01000001">
    <property type="protein sequence ID" value="OBW96367.1"/>
    <property type="molecule type" value="Genomic_DNA"/>
</dbReference>
<accession>A0A1A7P1Q0</accession>
<organism evidence="12 13">
    <name type="scientific">Gallibacterium salpingitidis</name>
    <dbReference type="NCBI Taxonomy" id="505341"/>
    <lineage>
        <taxon>Bacteria</taxon>
        <taxon>Pseudomonadati</taxon>
        <taxon>Pseudomonadota</taxon>
        <taxon>Gammaproteobacteria</taxon>
        <taxon>Pasteurellales</taxon>
        <taxon>Pasteurellaceae</taxon>
        <taxon>Gallibacterium</taxon>
    </lineage>
</organism>
<evidence type="ECO:0000256" key="6">
    <source>
        <dbReference type="ARBA" id="ARBA00023136"/>
    </source>
</evidence>
<dbReference type="GO" id="GO:0006811">
    <property type="term" value="P:monoatomic ion transport"/>
    <property type="evidence" value="ECO:0007669"/>
    <property type="project" value="UniProtKB-KW"/>
</dbReference>
<evidence type="ECO:0000259" key="11">
    <source>
        <dbReference type="Pfam" id="PF17287"/>
    </source>
</evidence>
<comment type="caution">
    <text evidence="12">The sequence shown here is derived from an EMBL/GenBank/DDBJ whole genome shotgun (WGS) entry which is preliminary data.</text>
</comment>
<proteinExistence type="inferred from homology"/>
<keyword evidence="5" id="KW-0813">Transport</keyword>
<evidence type="ECO:0000256" key="4">
    <source>
        <dbReference type="ARBA" id="ARBA00022692"/>
    </source>
</evidence>
<evidence type="ECO:0000256" key="8">
    <source>
        <dbReference type="SAM" id="SignalP"/>
    </source>
</evidence>
<dbReference type="PANTHER" id="PTHR34597">
    <property type="entry name" value="SLR1661 PROTEIN"/>
    <property type="match status" value="1"/>
</dbReference>
<comment type="subcellular location">
    <subcellularLocation>
        <location evidence="1">Cell outer membrane</location>
    </subcellularLocation>
</comment>
<dbReference type="InterPro" id="IPR035251">
    <property type="entry name" value="ShlB_POTRA"/>
</dbReference>
<evidence type="ECO:0000313" key="13">
    <source>
        <dbReference type="Proteomes" id="UP000092649"/>
    </source>
</evidence>
<evidence type="ECO:0000259" key="10">
    <source>
        <dbReference type="Pfam" id="PF08479"/>
    </source>
</evidence>
<dbReference type="PANTHER" id="PTHR34597:SF3">
    <property type="entry name" value="OUTER MEMBRANE TRANSPORTER CDIB"/>
    <property type="match status" value="1"/>
</dbReference>
<dbReference type="InterPro" id="IPR051544">
    <property type="entry name" value="TPS_OM_transporter"/>
</dbReference>
<dbReference type="GO" id="GO:0046819">
    <property type="term" value="P:protein secretion by the type V secretion system"/>
    <property type="evidence" value="ECO:0007669"/>
    <property type="project" value="TreeGrafter"/>
</dbReference>
<dbReference type="Proteomes" id="UP000092649">
    <property type="component" value="Unassembled WGS sequence"/>
</dbReference>
<dbReference type="GO" id="GO:0098046">
    <property type="term" value="C:type V protein secretion system complex"/>
    <property type="evidence" value="ECO:0007669"/>
    <property type="project" value="TreeGrafter"/>
</dbReference>
<feature type="signal peptide" evidence="8">
    <location>
        <begin position="1"/>
        <end position="20"/>
    </location>
</feature>
<reference evidence="12 13" key="1">
    <citation type="submission" date="2014-11" db="EMBL/GenBank/DDBJ databases">
        <title>Pan-genome of Gallibacterium spp.</title>
        <authorList>
            <person name="Kudirkiene E."/>
            <person name="Bojesen A.M."/>
        </authorList>
    </citation>
    <scope>NUCLEOTIDE SEQUENCE [LARGE SCALE GENOMIC DNA]</scope>
    <source>
        <strain evidence="12 13">F150</strain>
    </source>
</reference>
<feature type="domain" description="Haemolysin activator HlyB C-terminal" evidence="9">
    <location>
        <begin position="223"/>
        <end position="541"/>
    </location>
</feature>
<dbReference type="Pfam" id="PF08479">
    <property type="entry name" value="POTRA_2"/>
    <property type="match status" value="1"/>
</dbReference>
<dbReference type="InterPro" id="IPR027282">
    <property type="entry name" value="TPS"/>
</dbReference>
<keyword evidence="6" id="KW-0472">Membrane</keyword>
<evidence type="ECO:0000256" key="3">
    <source>
        <dbReference type="ARBA" id="ARBA00022452"/>
    </source>
</evidence>
<keyword evidence="4" id="KW-0812">Transmembrane</keyword>
<dbReference type="PIRSF" id="PIRSF029745">
    <property type="entry name" value="FhaC"/>
    <property type="match status" value="1"/>
</dbReference>
<dbReference type="Pfam" id="PF17287">
    <property type="entry name" value="POTRA_3"/>
    <property type="match status" value="1"/>
</dbReference>
<dbReference type="Gene3D" id="3.10.20.310">
    <property type="entry name" value="membrane protein fhac"/>
    <property type="match status" value="1"/>
</dbReference>
<feature type="domain" description="ShlB POTRA" evidence="11">
    <location>
        <begin position="160"/>
        <end position="215"/>
    </location>
</feature>
<protein>
    <submittedName>
        <fullName evidence="12">Peptide transporter</fullName>
    </submittedName>
</protein>
<evidence type="ECO:0000256" key="5">
    <source>
        <dbReference type="ARBA" id="ARBA00023065"/>
    </source>
</evidence>
<dbReference type="Pfam" id="PF03865">
    <property type="entry name" value="ShlB"/>
    <property type="match status" value="1"/>
</dbReference>
<dbReference type="Gene3D" id="2.40.160.50">
    <property type="entry name" value="membrane protein fhac: a member of the omp85/tpsb transporter family"/>
    <property type="match status" value="1"/>
</dbReference>
<dbReference type="GO" id="GO:0009279">
    <property type="term" value="C:cell outer membrane"/>
    <property type="evidence" value="ECO:0007669"/>
    <property type="project" value="UniProtKB-SubCell"/>
</dbReference>
<keyword evidence="13" id="KW-1185">Reference proteome</keyword>
<name>A0A1A7P1Q0_9PAST</name>